<evidence type="ECO:0000313" key="2">
    <source>
        <dbReference type="EMBL" id="QJR04256.1"/>
    </source>
</evidence>
<accession>A0A6M4GB88</accession>
<feature type="chain" id="PRO_5026951066" description="Lipoprotein" evidence="1">
    <location>
        <begin position="20"/>
        <end position="95"/>
    </location>
</feature>
<dbReference type="EMBL" id="CP053021">
    <property type="protein sequence ID" value="QJR04256.1"/>
    <property type="molecule type" value="Genomic_DNA"/>
</dbReference>
<gene>
    <name evidence="2" type="ORF">HH800_19875</name>
</gene>
<dbReference type="Proteomes" id="UP000502611">
    <property type="component" value="Chromosome"/>
</dbReference>
<dbReference type="PROSITE" id="PS51257">
    <property type="entry name" value="PROKAR_LIPOPROTEIN"/>
    <property type="match status" value="1"/>
</dbReference>
<name>A0A6M4GB88_SPHYA</name>
<reference evidence="2 3" key="1">
    <citation type="submission" date="2020-04" db="EMBL/GenBank/DDBJ databases">
        <title>The Whole Genome Analysis of High salt-tolerant Sphingobium yanoikuyae YC-XJ2 with Aryl organophosphorus flame retardants (aryl-OPFRs)-degrading capacity and characteristics of Related phosphotriesterase.</title>
        <authorList>
            <person name="Li X."/>
        </authorList>
    </citation>
    <scope>NUCLEOTIDE SEQUENCE [LARGE SCALE GENOMIC DNA]</scope>
    <source>
        <strain evidence="2 3">YC-XJ2</strain>
    </source>
</reference>
<dbReference type="RefSeq" id="WP_169862065.1">
    <property type="nucleotide sequence ID" value="NZ_CP053021.1"/>
</dbReference>
<organism evidence="2 3">
    <name type="scientific">Sphingobium yanoikuyae</name>
    <name type="common">Sphingomonas yanoikuyae</name>
    <dbReference type="NCBI Taxonomy" id="13690"/>
    <lineage>
        <taxon>Bacteria</taxon>
        <taxon>Pseudomonadati</taxon>
        <taxon>Pseudomonadota</taxon>
        <taxon>Alphaproteobacteria</taxon>
        <taxon>Sphingomonadales</taxon>
        <taxon>Sphingomonadaceae</taxon>
        <taxon>Sphingobium</taxon>
    </lineage>
</organism>
<sequence length="95" mass="10659">MKRRSVIRALGLALPFALAIGGCDHRLPFSPELFEKAKKQCGARDAYILPDYPKAIAFHGASVDHEKQAKCLKDKLRETDMEQIILISSQMYVTP</sequence>
<dbReference type="AlphaFoldDB" id="A0A6M4GB88"/>
<protein>
    <recommendedName>
        <fullName evidence="4">Lipoprotein</fullName>
    </recommendedName>
</protein>
<feature type="signal peptide" evidence="1">
    <location>
        <begin position="1"/>
        <end position="19"/>
    </location>
</feature>
<evidence type="ECO:0000256" key="1">
    <source>
        <dbReference type="SAM" id="SignalP"/>
    </source>
</evidence>
<evidence type="ECO:0000313" key="3">
    <source>
        <dbReference type="Proteomes" id="UP000502611"/>
    </source>
</evidence>
<keyword evidence="1" id="KW-0732">Signal</keyword>
<evidence type="ECO:0008006" key="4">
    <source>
        <dbReference type="Google" id="ProtNLM"/>
    </source>
</evidence>
<proteinExistence type="predicted"/>